<dbReference type="AlphaFoldDB" id="A0A375HA29"/>
<gene>
    <name evidence="2" type="ORF">CBM2612_P0206</name>
    <name evidence="1" type="ORF">CBM2613_P10042</name>
</gene>
<evidence type="ECO:0000313" key="1">
    <source>
        <dbReference type="EMBL" id="SOZ74396.1"/>
    </source>
</evidence>
<keyword evidence="2" id="KW-0614">Plasmid</keyword>
<dbReference type="EMBL" id="LT976981">
    <property type="protein sequence ID" value="SOZ74396.1"/>
    <property type="molecule type" value="Genomic_DNA"/>
</dbReference>
<accession>A0A375HA29</accession>
<protein>
    <submittedName>
        <fullName evidence="2">Uncharacterized protein</fullName>
    </submittedName>
</protein>
<geneLocation type="plasmid" evidence="1">
    <name>CBM2613_p</name>
</geneLocation>
<reference evidence="1" key="1">
    <citation type="submission" date="2018-01" db="EMBL/GenBank/DDBJ databases">
        <authorList>
            <person name="Clerissi C."/>
        </authorList>
    </citation>
    <scope>NUCLEOTIDE SEQUENCE</scope>
    <source>
        <strain evidence="1">Cupriavidus taiwanensis STM 8556</strain>
        <plasmid evidence="1">CBM2613_p</plasmid>
    </source>
</reference>
<dbReference type="EMBL" id="LT984809">
    <property type="protein sequence ID" value="SPD48861.1"/>
    <property type="molecule type" value="Genomic_DNA"/>
</dbReference>
<organism evidence="2">
    <name type="scientific">Cupriavidus taiwanensis</name>
    <dbReference type="NCBI Taxonomy" id="164546"/>
    <lineage>
        <taxon>Bacteria</taxon>
        <taxon>Pseudomonadati</taxon>
        <taxon>Pseudomonadota</taxon>
        <taxon>Betaproteobacteria</taxon>
        <taxon>Burkholderiales</taxon>
        <taxon>Burkholderiaceae</taxon>
        <taxon>Cupriavidus</taxon>
    </lineage>
</organism>
<geneLocation type="plasmid" evidence="3">
    <name>cbm2613_p</name>
</geneLocation>
<reference evidence="2 3" key="2">
    <citation type="submission" date="2018-01" db="EMBL/GenBank/DDBJ databases">
        <authorList>
            <person name="Gaut B.S."/>
            <person name="Morton B.R."/>
            <person name="Clegg M.T."/>
            <person name="Duvall M.R."/>
        </authorList>
    </citation>
    <scope>NUCLEOTIDE SEQUENCE</scope>
    <source>
        <strain evidence="2">Cupriavidus taiwanensis STM 8555</strain>
        <plasmid evidence="2">I</plasmid>
        <plasmid evidence="3">Plasmid cbm2613_p</plasmid>
    </source>
</reference>
<proteinExistence type="predicted"/>
<name>A0A375HA29_9BURK</name>
<dbReference type="Proteomes" id="UP000256952">
    <property type="component" value="Plasmid CBM2613_p"/>
</dbReference>
<sequence>MVVSFNWDDEVAVQGMPGTSSKAPEATAAYTVVSAVPTCITR</sequence>
<evidence type="ECO:0000313" key="3">
    <source>
        <dbReference type="Proteomes" id="UP000256952"/>
    </source>
</evidence>
<geneLocation type="plasmid" evidence="2">
    <name>I</name>
</geneLocation>
<evidence type="ECO:0000313" key="2">
    <source>
        <dbReference type="EMBL" id="SPD48861.1"/>
    </source>
</evidence>